<dbReference type="InterPro" id="IPR046738">
    <property type="entry name" value="DUF6788"/>
</dbReference>
<evidence type="ECO:0000313" key="2">
    <source>
        <dbReference type="EMBL" id="GGJ95043.1"/>
    </source>
</evidence>
<proteinExistence type="predicted"/>
<reference evidence="2" key="2">
    <citation type="submission" date="2020-09" db="EMBL/GenBank/DDBJ databases">
        <authorList>
            <person name="Sun Q."/>
            <person name="Zhou Y."/>
        </authorList>
    </citation>
    <scope>NUCLEOTIDE SEQUENCE</scope>
    <source>
        <strain evidence="2">CGMCC 1.8984</strain>
    </source>
</reference>
<accession>A0A917UY46</accession>
<keyword evidence="3" id="KW-1185">Reference proteome</keyword>
<sequence>MWDVDKEESRCVVASRLERYERSYRALAEELAAELATIGFISPGSVVSRYTSCGKPGCRCQADPPQRHGPYYQWSRAIAGKTVSRRLNKNQAELYQAWIANRKRLDAIITQMEKISADAGEILLRHHRVNHP</sequence>
<dbReference type="EMBL" id="BMMD01000056">
    <property type="protein sequence ID" value="GGJ95043.1"/>
    <property type="molecule type" value="Genomic_DNA"/>
</dbReference>
<evidence type="ECO:0000259" key="1">
    <source>
        <dbReference type="Pfam" id="PF20586"/>
    </source>
</evidence>
<name>A0A917UY46_9MICO</name>
<feature type="domain" description="DUF6788" evidence="1">
    <location>
        <begin position="21"/>
        <end position="96"/>
    </location>
</feature>
<reference evidence="2" key="1">
    <citation type="journal article" date="2014" name="Int. J. Syst. Evol. Microbiol.">
        <title>Complete genome sequence of Corynebacterium casei LMG S-19264T (=DSM 44701T), isolated from a smear-ripened cheese.</title>
        <authorList>
            <consortium name="US DOE Joint Genome Institute (JGI-PGF)"/>
            <person name="Walter F."/>
            <person name="Albersmeier A."/>
            <person name="Kalinowski J."/>
            <person name="Ruckert C."/>
        </authorList>
    </citation>
    <scope>NUCLEOTIDE SEQUENCE</scope>
    <source>
        <strain evidence="2">CGMCC 1.8984</strain>
    </source>
</reference>
<dbReference type="Proteomes" id="UP000636956">
    <property type="component" value="Unassembled WGS sequence"/>
</dbReference>
<gene>
    <name evidence="2" type="ORF">GCM10011372_36630</name>
</gene>
<comment type="caution">
    <text evidence="2">The sequence shown here is derived from an EMBL/GenBank/DDBJ whole genome shotgun (WGS) entry which is preliminary data.</text>
</comment>
<protein>
    <recommendedName>
        <fullName evidence="1">DUF6788 domain-containing protein</fullName>
    </recommendedName>
</protein>
<evidence type="ECO:0000313" key="3">
    <source>
        <dbReference type="Proteomes" id="UP000636956"/>
    </source>
</evidence>
<dbReference type="AlphaFoldDB" id="A0A917UY46"/>
<organism evidence="2 3">
    <name type="scientific">Agromyces bauzanensis</name>
    <dbReference type="NCBI Taxonomy" id="1308924"/>
    <lineage>
        <taxon>Bacteria</taxon>
        <taxon>Bacillati</taxon>
        <taxon>Actinomycetota</taxon>
        <taxon>Actinomycetes</taxon>
        <taxon>Micrococcales</taxon>
        <taxon>Microbacteriaceae</taxon>
        <taxon>Agromyces</taxon>
    </lineage>
</organism>
<dbReference type="Pfam" id="PF20586">
    <property type="entry name" value="DUF6788"/>
    <property type="match status" value="1"/>
</dbReference>